<dbReference type="Gene3D" id="1.25.40.20">
    <property type="entry name" value="Ankyrin repeat-containing domain"/>
    <property type="match status" value="3"/>
</dbReference>
<keyword evidence="5" id="KW-0406">Ion transport</keyword>
<feature type="repeat" description="ANK" evidence="8">
    <location>
        <begin position="411"/>
        <end position="436"/>
    </location>
</feature>
<evidence type="ECO:0000313" key="11">
    <source>
        <dbReference type="EMBL" id="OQV13353.1"/>
    </source>
</evidence>
<evidence type="ECO:0000256" key="4">
    <source>
        <dbReference type="ARBA" id="ARBA00023043"/>
    </source>
</evidence>
<feature type="transmembrane region" description="Helical" evidence="10">
    <location>
        <begin position="906"/>
        <end position="927"/>
    </location>
</feature>
<name>A0A1W0WDZ6_HYPEX</name>
<keyword evidence="4 8" id="KW-0040">ANK repeat</keyword>
<dbReference type="OrthoDB" id="1661883at2759"/>
<dbReference type="PANTHER" id="PTHR47143">
    <property type="entry name" value="TRANSIENT RECEPTOR POTENTIAL CATION CHANNEL PROTEIN PAINLESS"/>
    <property type="match status" value="1"/>
</dbReference>
<evidence type="ECO:0000256" key="10">
    <source>
        <dbReference type="SAM" id="Phobius"/>
    </source>
</evidence>
<feature type="repeat" description="ANK" evidence="8">
    <location>
        <begin position="161"/>
        <end position="193"/>
    </location>
</feature>
<dbReference type="GO" id="GO:0034220">
    <property type="term" value="P:monoatomic ion transmembrane transport"/>
    <property type="evidence" value="ECO:0007669"/>
    <property type="project" value="UniProtKB-KW"/>
</dbReference>
<keyword evidence="2" id="KW-0716">Sensory transduction</keyword>
<evidence type="ECO:0000256" key="9">
    <source>
        <dbReference type="SAM" id="Coils"/>
    </source>
</evidence>
<keyword evidence="12" id="KW-1185">Reference proteome</keyword>
<proteinExistence type="predicted"/>
<keyword evidence="10" id="KW-1133">Transmembrane helix</keyword>
<evidence type="ECO:0000256" key="7">
    <source>
        <dbReference type="ARBA" id="ARBA00023303"/>
    </source>
</evidence>
<dbReference type="GO" id="GO:0022857">
    <property type="term" value="F:transmembrane transporter activity"/>
    <property type="evidence" value="ECO:0007669"/>
    <property type="project" value="TreeGrafter"/>
</dbReference>
<keyword evidence="6" id="KW-0325">Glycoprotein</keyword>
<dbReference type="InterPro" id="IPR052076">
    <property type="entry name" value="TRP_cation_channel"/>
</dbReference>
<evidence type="ECO:0000256" key="2">
    <source>
        <dbReference type="ARBA" id="ARBA00022606"/>
    </source>
</evidence>
<keyword evidence="3" id="KW-0677">Repeat</keyword>
<dbReference type="GO" id="GO:1902495">
    <property type="term" value="C:transmembrane transporter complex"/>
    <property type="evidence" value="ECO:0007669"/>
    <property type="project" value="TreeGrafter"/>
</dbReference>
<organism evidence="11 12">
    <name type="scientific">Hypsibius exemplaris</name>
    <name type="common">Freshwater tardigrade</name>
    <dbReference type="NCBI Taxonomy" id="2072580"/>
    <lineage>
        <taxon>Eukaryota</taxon>
        <taxon>Metazoa</taxon>
        <taxon>Ecdysozoa</taxon>
        <taxon>Tardigrada</taxon>
        <taxon>Eutardigrada</taxon>
        <taxon>Parachela</taxon>
        <taxon>Hypsibioidea</taxon>
        <taxon>Hypsibiidae</taxon>
        <taxon>Hypsibius</taxon>
    </lineage>
</organism>
<dbReference type="SMART" id="SM00248">
    <property type="entry name" value="ANK"/>
    <property type="match status" value="12"/>
</dbReference>
<keyword evidence="1" id="KW-0813">Transport</keyword>
<dbReference type="AlphaFoldDB" id="A0A1W0WDZ6"/>
<sequence>MAAEESNIDNGDRISKCSTYSSPFTFLPFILAGNHETDLPGPNVLPNDSPLHTVIRAHDSALLQKVLSERPWLINNGVDIPGDNGETPLHLACVLNDLEAVKILLAHGANPDRRRKCFHNLHPVHLAAAAGAIDVLTFFVEEWPRENNRKSSEMVAIVDSEGSTPLHWAVLRRWLHCVEFLLKHGARLDQPQTQGFRATPLSLACCQGLVGMLQPMLDISKPSFMRALELPDDEGLKPMHRAAVLNAMPVLEFLVENGADVNIRDVQGRTPIMMASSAEAWAVVKFLALNGGDPFQPDRLGRTSIHYGAIYGTFPTPEENIIIQDKTISEKLTQSIDRKDKLGFTALHYAAAHGHAEVFNRLIACKADWTIKSDDRKSVLHFAAECGTLPLVQRLLANADLFIMVNDTDANGDSPLTLAVNHGYTGIVELLISKGALTFRDLKGRTCLHSAAARGYCDIIGLVYLQFPKILDYVDINGDSALHVAALHNSASSISCLMSKGAKFLFNNQKRTAIDIVIAEKNTMAALAFVRHDRWREVMAEPSEVYGSVGLGLTRYLPDVMKVVMDRCVTTSPLSTLDKDFYVLYDFSIIEPQNSEDVVIRSQRRSKKLLKEIARLHRPGLTVHPLSRALLDRKWRLYGMFAYNTIFTSYLVFLAMLSYVVISTTYYHLTHQIVMRSYRNIRNFSHESSQSPAFQTLLNESYRIYARSEEYRPSWQACSVIILCIMTILGVKEGLEFYSKGWRYFLDVVNYLEIFTCACCVTYIGSLLFELTQNVELPLTGQMGALTIFLAWFNLLRYCQPYGVIGIYAVMFFSVLKTLIKVAVFFFILLAAFTVTFYQLIPCYLMPDNELYYILLQDAPKASDLMSAHFNIWSSGLRIGAMTIGDMDTRNNFIDPFIYGKLPFPIMTYGIVVLFLLMMPILLNNLLTGLAVGDIKNTQENATEVCLKNQIEMHESVEQLIPERLNVQLREKLQSYKFYPNRRPSLLDRVTRLLSGNTGDVVISHFDEQELYRKRADEQQELAHLRIEVQQLKTRLSKRQAMALGSFIFEHQTALI</sequence>
<evidence type="ECO:0000256" key="1">
    <source>
        <dbReference type="ARBA" id="ARBA00022448"/>
    </source>
</evidence>
<keyword evidence="7" id="KW-0407">Ion channel</keyword>
<dbReference type="EMBL" id="MTYJ01000125">
    <property type="protein sequence ID" value="OQV13353.1"/>
    <property type="molecule type" value="Genomic_DNA"/>
</dbReference>
<evidence type="ECO:0000256" key="3">
    <source>
        <dbReference type="ARBA" id="ARBA00022737"/>
    </source>
</evidence>
<keyword evidence="11" id="KW-0675">Receptor</keyword>
<dbReference type="Pfam" id="PF00023">
    <property type="entry name" value="Ank"/>
    <property type="match status" value="2"/>
</dbReference>
<feature type="transmembrane region" description="Helical" evidence="10">
    <location>
        <begin position="789"/>
        <end position="810"/>
    </location>
</feature>
<feature type="repeat" description="ANK" evidence="8">
    <location>
        <begin position="234"/>
        <end position="266"/>
    </location>
</feature>
<evidence type="ECO:0000313" key="12">
    <source>
        <dbReference type="Proteomes" id="UP000192578"/>
    </source>
</evidence>
<keyword evidence="10" id="KW-0472">Membrane</keyword>
<feature type="repeat" description="ANK" evidence="8">
    <location>
        <begin position="342"/>
        <end position="374"/>
    </location>
</feature>
<dbReference type="SUPFAM" id="SSF48403">
    <property type="entry name" value="Ankyrin repeat"/>
    <property type="match status" value="2"/>
</dbReference>
<feature type="transmembrane region" description="Helical" evidence="10">
    <location>
        <begin position="744"/>
        <end position="769"/>
    </location>
</feature>
<feature type="coiled-coil region" evidence="9">
    <location>
        <begin position="1008"/>
        <end position="1035"/>
    </location>
</feature>
<keyword evidence="9" id="KW-0175">Coiled coil</keyword>
<feature type="transmembrane region" description="Helical" evidence="10">
    <location>
        <begin position="822"/>
        <end position="841"/>
    </location>
</feature>
<gene>
    <name evidence="11" type="ORF">BV898_12388</name>
</gene>
<dbReference type="InterPro" id="IPR036770">
    <property type="entry name" value="Ankyrin_rpt-contain_sf"/>
</dbReference>
<feature type="transmembrane region" description="Helical" evidence="10">
    <location>
        <begin position="641"/>
        <end position="662"/>
    </location>
</feature>
<dbReference type="InterPro" id="IPR002110">
    <property type="entry name" value="Ankyrin_rpt"/>
</dbReference>
<evidence type="ECO:0000256" key="8">
    <source>
        <dbReference type="PROSITE-ProRule" id="PRU00023"/>
    </source>
</evidence>
<dbReference type="Proteomes" id="UP000192578">
    <property type="component" value="Unassembled WGS sequence"/>
</dbReference>
<dbReference type="PROSITE" id="PS50088">
    <property type="entry name" value="ANK_REPEAT"/>
    <property type="match status" value="6"/>
</dbReference>
<dbReference type="PANTHER" id="PTHR47143:SF1">
    <property type="entry name" value="ION_TRANS DOMAIN-CONTAINING PROTEIN"/>
    <property type="match status" value="1"/>
</dbReference>
<protein>
    <submittedName>
        <fullName evidence="11">Transient receptor potential cation channel subfamily A member 1</fullName>
    </submittedName>
</protein>
<evidence type="ECO:0000256" key="5">
    <source>
        <dbReference type="ARBA" id="ARBA00023065"/>
    </source>
</evidence>
<evidence type="ECO:0000256" key="6">
    <source>
        <dbReference type="ARBA" id="ARBA00023180"/>
    </source>
</evidence>
<dbReference type="PRINTS" id="PR01415">
    <property type="entry name" value="ANKYRIN"/>
</dbReference>
<comment type="caution">
    <text evidence="11">The sequence shown here is derived from an EMBL/GenBank/DDBJ whole genome shotgun (WGS) entry which is preliminary data.</text>
</comment>
<accession>A0A1W0WDZ6</accession>
<reference evidence="12" key="1">
    <citation type="submission" date="2017-01" db="EMBL/GenBank/DDBJ databases">
        <title>Comparative genomics of anhydrobiosis in the tardigrade Hypsibius dujardini.</title>
        <authorList>
            <person name="Yoshida Y."/>
            <person name="Koutsovoulos G."/>
            <person name="Laetsch D."/>
            <person name="Stevens L."/>
            <person name="Kumar S."/>
            <person name="Horikawa D."/>
            <person name="Ishino K."/>
            <person name="Komine S."/>
            <person name="Tomita M."/>
            <person name="Blaxter M."/>
            <person name="Arakawa K."/>
        </authorList>
    </citation>
    <scope>NUCLEOTIDE SEQUENCE [LARGE SCALE GENOMIC DNA]</scope>
    <source>
        <strain evidence="12">Z151</strain>
    </source>
</reference>
<feature type="repeat" description="ANK" evidence="8">
    <location>
        <begin position="477"/>
        <end position="509"/>
    </location>
</feature>
<keyword evidence="10" id="KW-0812">Transmembrane</keyword>
<dbReference type="Pfam" id="PF12796">
    <property type="entry name" value="Ank_2"/>
    <property type="match status" value="2"/>
</dbReference>
<dbReference type="Pfam" id="PF13637">
    <property type="entry name" value="Ank_4"/>
    <property type="match status" value="1"/>
</dbReference>
<feature type="repeat" description="ANK" evidence="8">
    <location>
        <begin position="84"/>
        <end position="116"/>
    </location>
</feature>
<dbReference type="PROSITE" id="PS50297">
    <property type="entry name" value="ANK_REP_REGION"/>
    <property type="match status" value="6"/>
</dbReference>